<dbReference type="InterPro" id="IPR000688">
    <property type="entry name" value="HypA/HybF"/>
</dbReference>
<evidence type="ECO:0000256" key="5">
    <source>
        <dbReference type="HAMAP-Rule" id="MF_00213"/>
    </source>
</evidence>
<dbReference type="PROSITE" id="PS01249">
    <property type="entry name" value="HYPA"/>
    <property type="match status" value="1"/>
</dbReference>
<dbReference type="PIRSF" id="PIRSF004761">
    <property type="entry name" value="Hydrgn_mat_HypA"/>
    <property type="match status" value="1"/>
</dbReference>
<evidence type="ECO:0000313" key="7">
    <source>
        <dbReference type="Proteomes" id="UP000246569"/>
    </source>
</evidence>
<dbReference type="GO" id="GO:0016530">
    <property type="term" value="F:metallochaperone activity"/>
    <property type="evidence" value="ECO:0007669"/>
    <property type="project" value="UniProtKB-ARBA"/>
</dbReference>
<comment type="function">
    <text evidence="5">Involved in the maturation of [NiFe] hydrogenases. Required for nickel insertion into the metal center of the hydrogenase.</text>
</comment>
<dbReference type="HAMAP" id="MF_00213">
    <property type="entry name" value="HypA_HybF"/>
    <property type="match status" value="1"/>
</dbReference>
<dbReference type="Proteomes" id="UP000246569">
    <property type="component" value="Unassembled WGS sequence"/>
</dbReference>
<dbReference type="AlphaFoldDB" id="A0A317MZC9"/>
<organism evidence="6 7">
    <name type="scientific">Plasticicumulans acidivorans</name>
    <dbReference type="NCBI Taxonomy" id="886464"/>
    <lineage>
        <taxon>Bacteria</taxon>
        <taxon>Pseudomonadati</taxon>
        <taxon>Pseudomonadota</taxon>
        <taxon>Gammaproteobacteria</taxon>
        <taxon>Candidatus Competibacteraceae</taxon>
        <taxon>Plasticicumulans</taxon>
    </lineage>
</organism>
<feature type="binding site" evidence="5">
    <location>
        <position position="89"/>
    </location>
    <ligand>
        <name>Zn(2+)</name>
        <dbReference type="ChEBI" id="CHEBI:29105"/>
    </ligand>
</feature>
<evidence type="ECO:0000313" key="6">
    <source>
        <dbReference type="EMBL" id="PWV64728.1"/>
    </source>
</evidence>
<protein>
    <recommendedName>
        <fullName evidence="5">Hydrogenase maturation factor HypA</fullName>
    </recommendedName>
</protein>
<keyword evidence="4 5" id="KW-0862">Zinc</keyword>
<name>A0A317MZC9_9GAMM</name>
<reference evidence="6 7" key="1">
    <citation type="submission" date="2018-05" db="EMBL/GenBank/DDBJ databases">
        <title>Genomic Encyclopedia of Type Strains, Phase IV (KMG-IV): sequencing the most valuable type-strain genomes for metagenomic binning, comparative biology and taxonomic classification.</title>
        <authorList>
            <person name="Goeker M."/>
        </authorList>
    </citation>
    <scope>NUCLEOTIDE SEQUENCE [LARGE SCALE GENOMIC DNA]</scope>
    <source>
        <strain evidence="6 7">DSM 23606</strain>
    </source>
</reference>
<sequence>MHELALCQSIVRTIEEAAHTHHVVHVRRVRLEVGPFAGVELQALRFAFDLATRGTRAEGASLDIIERPGTMWCCDCSMYCTLAQRYDPCPICGGHRLRLAGGETLRIKDLEVD</sequence>
<feature type="binding site" evidence="5">
    <location>
        <position position="92"/>
    </location>
    <ligand>
        <name>Zn(2+)</name>
        <dbReference type="ChEBI" id="CHEBI:29105"/>
    </ligand>
</feature>
<dbReference type="OrthoDB" id="288014at2"/>
<evidence type="ECO:0000256" key="3">
    <source>
        <dbReference type="ARBA" id="ARBA00022723"/>
    </source>
</evidence>
<comment type="caution">
    <text evidence="6">The sequence shown here is derived from an EMBL/GenBank/DDBJ whole genome shotgun (WGS) entry which is preliminary data.</text>
</comment>
<evidence type="ECO:0000256" key="2">
    <source>
        <dbReference type="ARBA" id="ARBA00022596"/>
    </source>
</evidence>
<dbReference type="PANTHER" id="PTHR34535">
    <property type="entry name" value="HYDROGENASE MATURATION FACTOR HYPA"/>
    <property type="match status" value="1"/>
</dbReference>
<accession>A0A317MZC9</accession>
<keyword evidence="3 5" id="KW-0479">Metal-binding</keyword>
<dbReference type="GO" id="GO:0016151">
    <property type="term" value="F:nickel cation binding"/>
    <property type="evidence" value="ECO:0007669"/>
    <property type="project" value="UniProtKB-UniRule"/>
</dbReference>
<dbReference type="EMBL" id="QGTJ01000002">
    <property type="protein sequence ID" value="PWV64728.1"/>
    <property type="molecule type" value="Genomic_DNA"/>
</dbReference>
<dbReference type="Gene3D" id="3.30.2320.80">
    <property type="match status" value="1"/>
</dbReference>
<dbReference type="InterPro" id="IPR020538">
    <property type="entry name" value="Hydgase_Ni_incorp_HypA/HybF_CS"/>
</dbReference>
<dbReference type="Pfam" id="PF01155">
    <property type="entry name" value="HypA"/>
    <property type="match status" value="1"/>
</dbReference>
<dbReference type="GO" id="GO:0051604">
    <property type="term" value="P:protein maturation"/>
    <property type="evidence" value="ECO:0007669"/>
    <property type="project" value="InterPro"/>
</dbReference>
<keyword evidence="2 5" id="KW-0533">Nickel</keyword>
<evidence type="ECO:0000256" key="4">
    <source>
        <dbReference type="ARBA" id="ARBA00022833"/>
    </source>
</evidence>
<feature type="binding site" evidence="5">
    <location>
        <position position="73"/>
    </location>
    <ligand>
        <name>Zn(2+)</name>
        <dbReference type="ChEBI" id="CHEBI:29105"/>
    </ligand>
</feature>
<dbReference type="PANTHER" id="PTHR34535:SF3">
    <property type="entry name" value="HYDROGENASE MATURATION FACTOR HYPA"/>
    <property type="match status" value="1"/>
</dbReference>
<keyword evidence="7" id="KW-1185">Reference proteome</keyword>
<evidence type="ECO:0000256" key="1">
    <source>
        <dbReference type="ARBA" id="ARBA00010748"/>
    </source>
</evidence>
<dbReference type="FunFam" id="3.30.2320.80:FF:000001">
    <property type="entry name" value="Hydrogenase maturation factor HypA"/>
    <property type="match status" value="1"/>
</dbReference>
<comment type="similarity">
    <text evidence="1 5">Belongs to the HypA/HybF family.</text>
</comment>
<proteinExistence type="inferred from homology"/>
<feature type="binding site" evidence="5">
    <location>
        <position position="76"/>
    </location>
    <ligand>
        <name>Zn(2+)</name>
        <dbReference type="ChEBI" id="CHEBI:29105"/>
    </ligand>
</feature>
<dbReference type="NCBIfam" id="TIGR00100">
    <property type="entry name" value="hypA"/>
    <property type="match status" value="1"/>
</dbReference>
<dbReference type="RefSeq" id="WP_110017360.1">
    <property type="nucleotide sequence ID" value="NZ_QGTJ01000002.1"/>
</dbReference>
<gene>
    <name evidence="5" type="primary">hypA</name>
    <name evidence="6" type="ORF">C7443_102381</name>
</gene>
<dbReference type="GO" id="GO:0008270">
    <property type="term" value="F:zinc ion binding"/>
    <property type="evidence" value="ECO:0007669"/>
    <property type="project" value="UniProtKB-UniRule"/>
</dbReference>
<feature type="binding site" evidence="5">
    <location>
        <position position="2"/>
    </location>
    <ligand>
        <name>Ni(2+)</name>
        <dbReference type="ChEBI" id="CHEBI:49786"/>
    </ligand>
</feature>